<keyword evidence="16" id="KW-1185">Reference proteome</keyword>
<dbReference type="Gene3D" id="3.40.1360.10">
    <property type="match status" value="1"/>
</dbReference>
<evidence type="ECO:0000256" key="2">
    <source>
        <dbReference type="ARBA" id="ARBA00022517"/>
    </source>
</evidence>
<dbReference type="Pfam" id="PF01751">
    <property type="entry name" value="Toprim"/>
    <property type="match status" value="1"/>
</dbReference>
<keyword evidence="9" id="KW-0460">Magnesium</keyword>
<dbReference type="GO" id="GO:0005737">
    <property type="term" value="C:cytoplasm"/>
    <property type="evidence" value="ECO:0007669"/>
    <property type="project" value="UniProtKB-SubCell"/>
</dbReference>
<dbReference type="InterPro" id="IPR006171">
    <property type="entry name" value="TOPRIM_dom"/>
</dbReference>
<dbReference type="RefSeq" id="WP_022355750.1">
    <property type="nucleotide sequence ID" value="NZ_CABKSV010000084.1"/>
</dbReference>
<dbReference type="SUPFAM" id="SSF110455">
    <property type="entry name" value="Toprim domain"/>
    <property type="match status" value="1"/>
</dbReference>
<gene>
    <name evidence="11 14" type="primary">rnmV</name>
    <name evidence="15" type="ORF">B5F14_00700</name>
    <name evidence="14" type="ORF">POG00_10145</name>
</gene>
<evidence type="ECO:0000256" key="3">
    <source>
        <dbReference type="ARBA" id="ARBA00022552"/>
    </source>
</evidence>
<dbReference type="FunFam" id="3.40.1360.10:FF:000006">
    <property type="entry name" value="Ribonuclease M5"/>
    <property type="match status" value="1"/>
</dbReference>
<dbReference type="Pfam" id="PF13331">
    <property type="entry name" value="DUF4093"/>
    <property type="match status" value="1"/>
</dbReference>
<evidence type="ECO:0000256" key="4">
    <source>
        <dbReference type="ARBA" id="ARBA00022722"/>
    </source>
</evidence>
<dbReference type="InterPro" id="IPR034141">
    <property type="entry name" value="TOPRIM_RNase_M5-like"/>
</dbReference>
<dbReference type="GO" id="GO:0046872">
    <property type="term" value="F:metal ion binding"/>
    <property type="evidence" value="ECO:0007669"/>
    <property type="project" value="UniProtKB-KW"/>
</dbReference>
<evidence type="ECO:0000256" key="11">
    <source>
        <dbReference type="HAMAP-Rule" id="MF_01469"/>
    </source>
</evidence>
<evidence type="ECO:0000313" key="14">
    <source>
        <dbReference type="EMBL" id="MDC0829059.1"/>
    </source>
</evidence>
<comment type="catalytic activity">
    <reaction evidence="11">
        <text>Endonucleolytic cleavage of RNA, removing 21 and 42 nucleotides, respectively, from the 5'- and 3'-termini of a 5S-rRNA precursor.</text>
        <dbReference type="EC" id="3.1.26.8"/>
    </reaction>
</comment>
<keyword evidence="6 11" id="KW-0699">rRNA-binding</keyword>
<accession>A0A1Y3VFB0</accession>
<evidence type="ECO:0000256" key="1">
    <source>
        <dbReference type="ARBA" id="ARBA00022490"/>
    </source>
</evidence>
<dbReference type="GO" id="GO:0019843">
    <property type="term" value="F:rRNA binding"/>
    <property type="evidence" value="ECO:0007669"/>
    <property type="project" value="UniProtKB-KW"/>
</dbReference>
<dbReference type="AlphaFoldDB" id="A0A1Y3VFB0"/>
<keyword evidence="7 11" id="KW-0255">Endonuclease</keyword>
<evidence type="ECO:0000256" key="10">
    <source>
        <dbReference type="ARBA" id="ARBA00022884"/>
    </source>
</evidence>
<dbReference type="EC" id="3.1.26.8" evidence="11 12"/>
<dbReference type="NCBIfam" id="TIGR00334">
    <property type="entry name" value="5S_RNA_mat_M5"/>
    <property type="match status" value="1"/>
</dbReference>
<dbReference type="GeneID" id="79876238"/>
<dbReference type="CDD" id="cd01027">
    <property type="entry name" value="TOPRIM_RNase_M5_like"/>
    <property type="match status" value="1"/>
</dbReference>
<dbReference type="SMART" id="SM00493">
    <property type="entry name" value="TOPRIM"/>
    <property type="match status" value="1"/>
</dbReference>
<dbReference type="Proteomes" id="UP000195447">
    <property type="component" value="Unassembled WGS sequence"/>
</dbReference>
<evidence type="ECO:0000256" key="9">
    <source>
        <dbReference type="ARBA" id="ARBA00022842"/>
    </source>
</evidence>
<organism evidence="15 16">
    <name type="scientific">Faecalitalea cylindroides</name>
    <dbReference type="NCBI Taxonomy" id="39483"/>
    <lineage>
        <taxon>Bacteria</taxon>
        <taxon>Bacillati</taxon>
        <taxon>Bacillota</taxon>
        <taxon>Erysipelotrichia</taxon>
        <taxon>Erysipelotrichales</taxon>
        <taxon>Erysipelotrichaceae</taxon>
        <taxon>Faecalitalea</taxon>
    </lineage>
</organism>
<keyword evidence="1 11" id="KW-0963">Cytoplasm</keyword>
<protein>
    <recommendedName>
        <fullName evidence="11 12">Ribonuclease M5</fullName>
        <ecNumber evidence="11 12">3.1.26.8</ecNumber>
    </recommendedName>
    <alternativeName>
        <fullName evidence="11">RNase M5</fullName>
    </alternativeName>
    <alternativeName>
        <fullName evidence="11">Ribosomal RNA terminal maturase M5</fullName>
    </alternativeName>
</protein>
<keyword evidence="4 11" id="KW-0540">Nuclease</keyword>
<evidence type="ECO:0000259" key="13">
    <source>
        <dbReference type="PROSITE" id="PS50880"/>
    </source>
</evidence>
<dbReference type="GO" id="GO:0043822">
    <property type="term" value="F:ribonuclease M5 activity"/>
    <property type="evidence" value="ECO:0007669"/>
    <property type="project" value="UniProtKB-UniRule"/>
</dbReference>
<reference evidence="16" key="1">
    <citation type="submission" date="2017-04" db="EMBL/GenBank/DDBJ databases">
        <title>Function of individual gut microbiota members based on whole genome sequencing of pure cultures obtained from chicken caecum.</title>
        <authorList>
            <person name="Medvecky M."/>
            <person name="Cejkova D."/>
            <person name="Polansky O."/>
            <person name="Karasova D."/>
            <person name="Kubasova T."/>
            <person name="Cizek A."/>
            <person name="Rychlik I."/>
        </authorList>
    </citation>
    <scope>NUCLEOTIDE SEQUENCE [LARGE SCALE GENOMIC DNA]</scope>
    <source>
        <strain evidence="16">An178</strain>
    </source>
</reference>
<evidence type="ECO:0000256" key="7">
    <source>
        <dbReference type="ARBA" id="ARBA00022759"/>
    </source>
</evidence>
<dbReference type="PANTHER" id="PTHR39156:SF1">
    <property type="entry name" value="RIBONUCLEASE M5"/>
    <property type="match status" value="1"/>
</dbReference>
<evidence type="ECO:0000256" key="6">
    <source>
        <dbReference type="ARBA" id="ARBA00022730"/>
    </source>
</evidence>
<dbReference type="GO" id="GO:0006364">
    <property type="term" value="P:rRNA processing"/>
    <property type="evidence" value="ECO:0007669"/>
    <property type="project" value="UniProtKB-UniRule"/>
</dbReference>
<comment type="caution">
    <text evidence="15">The sequence shown here is derived from an EMBL/GenBank/DDBJ whole genome shotgun (WGS) entry which is preliminary data.</text>
</comment>
<evidence type="ECO:0000256" key="12">
    <source>
        <dbReference type="NCBIfam" id="TIGR00334"/>
    </source>
</evidence>
<dbReference type="EMBL" id="NFKM01000001">
    <property type="protein sequence ID" value="OUP61936.1"/>
    <property type="molecule type" value="Genomic_DNA"/>
</dbReference>
<keyword evidence="10 11" id="KW-0694">RNA-binding</keyword>
<sequence>MKEHIKEVIVVEGKNDTNVLQSYFDCDTIETSGDSTNPLVLERIKEAQRVRGVIVFTDPDRPGEHIRRWIQDNVPGIKHAFIAKDKAKTEKKVGVEHANKEDLWQALNQIVSFENNEESLSWQDYIDLGFVGNAIFRNRVCEMVHIGPCNAKTCFKRLNQMHITRDEIEKLLEDEKNG</sequence>
<evidence type="ECO:0000256" key="8">
    <source>
        <dbReference type="ARBA" id="ARBA00022801"/>
    </source>
</evidence>
<proteinExistence type="inferred from homology"/>
<dbReference type="PROSITE" id="PS50880">
    <property type="entry name" value="TOPRIM"/>
    <property type="match status" value="1"/>
</dbReference>
<keyword evidence="3 11" id="KW-0698">rRNA processing</keyword>
<dbReference type="InterPro" id="IPR025156">
    <property type="entry name" value="RNase_M5_C"/>
</dbReference>
<feature type="domain" description="Toprim" evidence="13">
    <location>
        <begin position="6"/>
        <end position="92"/>
    </location>
</feature>
<keyword evidence="5" id="KW-0479">Metal-binding</keyword>
<reference evidence="14" key="3">
    <citation type="submission" date="2023-01" db="EMBL/GenBank/DDBJ databases">
        <title>Human gut microbiome strain richness.</title>
        <authorList>
            <person name="Chen-Liaw A."/>
        </authorList>
    </citation>
    <scope>NUCLEOTIDE SEQUENCE</scope>
    <source>
        <strain evidence="14">D55st1_G4_D55t1_190419</strain>
    </source>
</reference>
<evidence type="ECO:0000313" key="15">
    <source>
        <dbReference type="EMBL" id="OUP61936.1"/>
    </source>
</evidence>
<keyword evidence="2 11" id="KW-0690">Ribosome biogenesis</keyword>
<evidence type="ECO:0000313" key="16">
    <source>
        <dbReference type="Proteomes" id="UP000195447"/>
    </source>
</evidence>
<dbReference type="InterPro" id="IPR004466">
    <property type="entry name" value="RNase_M5"/>
</dbReference>
<evidence type="ECO:0000256" key="5">
    <source>
        <dbReference type="ARBA" id="ARBA00022723"/>
    </source>
</evidence>
<dbReference type="EMBL" id="JAQNCK010000034">
    <property type="protein sequence ID" value="MDC0829059.1"/>
    <property type="molecule type" value="Genomic_DNA"/>
</dbReference>
<reference evidence="15" key="2">
    <citation type="journal article" date="2018" name="BMC Genomics">
        <title>Whole genome sequencing and function prediction of 133 gut anaerobes isolated from chicken caecum in pure cultures.</title>
        <authorList>
            <person name="Medvecky M."/>
            <person name="Cejkova D."/>
            <person name="Polansky O."/>
            <person name="Karasova D."/>
            <person name="Kubasova T."/>
            <person name="Cizek A."/>
            <person name="Rychlik I."/>
        </authorList>
    </citation>
    <scope>NUCLEOTIDE SEQUENCE</scope>
    <source>
        <strain evidence="15">An178</strain>
    </source>
</reference>
<comment type="similarity">
    <text evidence="11">Belongs to the ribonuclease M5 family.</text>
</comment>
<comment type="subcellular location">
    <subcellularLocation>
        <location evidence="11">Cytoplasm</location>
    </subcellularLocation>
</comment>
<keyword evidence="8 11" id="KW-0378">Hydrolase</keyword>
<name>A0A1Y3VFB0_9FIRM</name>
<comment type="function">
    <text evidence="11">Required for correct processing of both the 5' and 3' ends of 5S rRNA precursor. Cleaves both sides of a double-stranded region yielding mature 5S rRNA in one step.</text>
</comment>
<dbReference type="HAMAP" id="MF_01469">
    <property type="entry name" value="RNase_M5"/>
    <property type="match status" value="1"/>
</dbReference>
<dbReference type="PANTHER" id="PTHR39156">
    <property type="entry name" value="RIBONUCLEASE M5"/>
    <property type="match status" value="1"/>
</dbReference>
<dbReference type="Proteomes" id="UP001220658">
    <property type="component" value="Unassembled WGS sequence"/>
</dbReference>